<dbReference type="InterPro" id="IPR002133">
    <property type="entry name" value="S-AdoMet_synthetase"/>
</dbReference>
<evidence type="ECO:0000256" key="1">
    <source>
        <dbReference type="ARBA" id="ARBA00005224"/>
    </source>
</evidence>
<sequence>MAEQLFYFTSESVTEGHPDKLADIVSDSVVDECLRQDPKSRIACETACKGNWCCVFGELTTNAKIDFEALVKDVYKQVGFDDAEHSSDYRTLQVENRLTQQSTEINDAVTNEEDEKNTGAGDQGLMFGFACNESEECVPLTLLYSHRLGEKMSELRHNGTLKWLRPDGKTQVTFAYKMEKRCPVPQFADTIVVSTQHSEDVDNDTIRQEITERVIKAVIPAKYLTEKTKIYVNPSGRFSYGGPHADAGLTGRKIIVDTYGGWGGHGGGAFSGKDWTKVDRSGSYLARWIAKSLVKSGVVARALVELSYAIGIAEPISLFIDDFGTSKIPVDELETLVRKNFDMRPGMIAVQLDLKKPRFRKTASYGHFGRNDPDFTWETPKKMDFSVIKTSFTPQ</sequence>
<dbReference type="Pfam" id="PF00438">
    <property type="entry name" value="S-AdoMet_synt_N"/>
    <property type="match status" value="1"/>
</dbReference>
<dbReference type="InterPro" id="IPR022629">
    <property type="entry name" value="S-AdoMet_synt_central"/>
</dbReference>
<comment type="caution">
    <text evidence="16">The sequence shown here is derived from an EMBL/GenBank/DDBJ whole genome shotgun (WGS) entry which is preliminary data.</text>
</comment>
<keyword evidence="7 10" id="KW-0067">ATP-binding</keyword>
<accession>A0ABQ9XN96</accession>
<dbReference type="PANTHER" id="PTHR11964">
    <property type="entry name" value="S-ADENOSYLMETHIONINE SYNTHETASE"/>
    <property type="match status" value="1"/>
</dbReference>
<evidence type="ECO:0000259" key="13">
    <source>
        <dbReference type="Pfam" id="PF02772"/>
    </source>
</evidence>
<evidence type="ECO:0000256" key="11">
    <source>
        <dbReference type="RuleBase" id="RU004462"/>
    </source>
</evidence>
<evidence type="ECO:0000256" key="3">
    <source>
        <dbReference type="ARBA" id="ARBA00022563"/>
    </source>
</evidence>
<organism evidence="16 17">
    <name type="scientific">Blattamonas nauphoetae</name>
    <dbReference type="NCBI Taxonomy" id="2049346"/>
    <lineage>
        <taxon>Eukaryota</taxon>
        <taxon>Metamonada</taxon>
        <taxon>Preaxostyla</taxon>
        <taxon>Oxymonadida</taxon>
        <taxon>Blattamonas</taxon>
    </lineage>
</organism>
<comment type="function">
    <text evidence="10">Catalyzes the formation of S-adenosylmethionine from methionine and ATP.</text>
</comment>
<dbReference type="PIRSF" id="PIRSF000497">
    <property type="entry name" value="MAT"/>
    <property type="match status" value="1"/>
</dbReference>
<comment type="similarity">
    <text evidence="2 11">Belongs to the AdoMet synthase family.</text>
</comment>
<evidence type="ECO:0000256" key="5">
    <source>
        <dbReference type="ARBA" id="ARBA00022723"/>
    </source>
</evidence>
<dbReference type="Pfam" id="PF02773">
    <property type="entry name" value="S-AdoMet_synt_C"/>
    <property type="match status" value="1"/>
</dbReference>
<dbReference type="InterPro" id="IPR022636">
    <property type="entry name" value="S-AdoMet_synthetase_sfam"/>
</dbReference>
<dbReference type="CDD" id="cd18079">
    <property type="entry name" value="S-AdoMet_synt"/>
    <property type="match status" value="1"/>
</dbReference>
<comment type="cofactor">
    <cofactor evidence="10">
        <name>K(+)</name>
        <dbReference type="ChEBI" id="CHEBI:29103"/>
    </cofactor>
    <text evidence="10">Binds 1 potassium ion per subunit. The potassium ion interacts primarily with the substrate.</text>
</comment>
<dbReference type="Pfam" id="PF02772">
    <property type="entry name" value="S-AdoMet_synt_M"/>
    <property type="match status" value="1"/>
</dbReference>
<dbReference type="InterPro" id="IPR022628">
    <property type="entry name" value="S-AdoMet_synt_N"/>
</dbReference>
<dbReference type="GO" id="GO:0004478">
    <property type="term" value="F:methionine adenosyltransferase activity"/>
    <property type="evidence" value="ECO:0007669"/>
    <property type="project" value="UniProtKB-EC"/>
</dbReference>
<keyword evidence="6 10" id="KW-0547">Nucleotide-binding</keyword>
<dbReference type="EMBL" id="JARBJD010000382">
    <property type="protein sequence ID" value="KAK2942798.1"/>
    <property type="molecule type" value="Genomic_DNA"/>
</dbReference>
<evidence type="ECO:0000256" key="2">
    <source>
        <dbReference type="ARBA" id="ARBA00009685"/>
    </source>
</evidence>
<evidence type="ECO:0000256" key="8">
    <source>
        <dbReference type="ARBA" id="ARBA00022842"/>
    </source>
</evidence>
<comment type="cofactor">
    <cofactor evidence="10">
        <name>Mg(2+)</name>
        <dbReference type="ChEBI" id="CHEBI:18420"/>
    </cofactor>
    <text evidence="10">Binds 2 magnesium ions per subunit. The magnesium ions interact primarily with the substrate.</text>
</comment>
<dbReference type="Gene3D" id="3.30.300.10">
    <property type="match status" value="3"/>
</dbReference>
<feature type="domain" description="S-adenosylmethionine synthetase N-terminal" evidence="12">
    <location>
        <begin position="6"/>
        <end position="102"/>
    </location>
</feature>
<dbReference type="InterPro" id="IPR022631">
    <property type="entry name" value="ADOMET_SYNTHASE_CS"/>
</dbReference>
<keyword evidence="17" id="KW-1185">Reference proteome</keyword>
<evidence type="ECO:0000256" key="4">
    <source>
        <dbReference type="ARBA" id="ARBA00022679"/>
    </source>
</evidence>
<dbReference type="Proteomes" id="UP001281761">
    <property type="component" value="Unassembled WGS sequence"/>
</dbReference>
<dbReference type="PROSITE" id="PS00376">
    <property type="entry name" value="ADOMET_SYNTHASE_1"/>
    <property type="match status" value="1"/>
</dbReference>
<evidence type="ECO:0000313" key="17">
    <source>
        <dbReference type="Proteomes" id="UP001281761"/>
    </source>
</evidence>
<evidence type="ECO:0000256" key="10">
    <source>
        <dbReference type="RuleBase" id="RU000541"/>
    </source>
</evidence>
<evidence type="ECO:0000256" key="6">
    <source>
        <dbReference type="ARBA" id="ARBA00022741"/>
    </source>
</evidence>
<dbReference type="EMBL" id="JARBJD010000114">
    <property type="protein sequence ID" value="KAK2951731.1"/>
    <property type="molecule type" value="Genomic_DNA"/>
</dbReference>
<evidence type="ECO:0000256" key="9">
    <source>
        <dbReference type="ARBA" id="ARBA00022958"/>
    </source>
</evidence>
<dbReference type="EC" id="2.5.1.6" evidence="10"/>
<feature type="domain" description="S-adenosylmethionine synthetase central" evidence="13">
    <location>
        <begin position="118"/>
        <end position="238"/>
    </location>
</feature>
<comment type="catalytic activity">
    <reaction evidence="10">
        <text>L-methionine + ATP + H2O = S-adenosyl-L-methionine + phosphate + diphosphate</text>
        <dbReference type="Rhea" id="RHEA:21080"/>
        <dbReference type="ChEBI" id="CHEBI:15377"/>
        <dbReference type="ChEBI" id="CHEBI:30616"/>
        <dbReference type="ChEBI" id="CHEBI:33019"/>
        <dbReference type="ChEBI" id="CHEBI:43474"/>
        <dbReference type="ChEBI" id="CHEBI:57844"/>
        <dbReference type="ChEBI" id="CHEBI:59789"/>
        <dbReference type="EC" id="2.5.1.6"/>
    </reaction>
</comment>
<keyword evidence="5 10" id="KW-0479">Metal-binding</keyword>
<dbReference type="InterPro" id="IPR022630">
    <property type="entry name" value="S-AdoMet_synt_C"/>
</dbReference>
<evidence type="ECO:0000259" key="12">
    <source>
        <dbReference type="Pfam" id="PF00438"/>
    </source>
</evidence>
<evidence type="ECO:0000313" key="15">
    <source>
        <dbReference type="EMBL" id="KAK2942798.1"/>
    </source>
</evidence>
<protein>
    <recommendedName>
        <fullName evidence="10">S-adenosylmethionine synthase</fullName>
        <ecNumber evidence="10">2.5.1.6</ecNumber>
    </recommendedName>
</protein>
<keyword evidence="8 10" id="KW-0460">Magnesium</keyword>
<dbReference type="SUPFAM" id="SSF55973">
    <property type="entry name" value="S-adenosylmethionine synthetase"/>
    <property type="match status" value="3"/>
</dbReference>
<evidence type="ECO:0000259" key="14">
    <source>
        <dbReference type="Pfam" id="PF02773"/>
    </source>
</evidence>
<keyword evidence="9 10" id="KW-0630">Potassium</keyword>
<comment type="pathway">
    <text evidence="1 10">Amino-acid biosynthesis; S-adenosyl-L-methionine biosynthesis; S-adenosyl-L-methionine from L-methionine: step 1/1.</text>
</comment>
<feature type="domain" description="S-adenosylmethionine synthetase C-terminal" evidence="14">
    <location>
        <begin position="241"/>
        <end position="378"/>
    </location>
</feature>
<evidence type="ECO:0000313" key="16">
    <source>
        <dbReference type="EMBL" id="KAK2951731.1"/>
    </source>
</evidence>
<gene>
    <name evidence="16" type="ORF">BLNAU_13343</name>
    <name evidence="15" type="ORF">BLNAU_22277</name>
</gene>
<reference evidence="16 17" key="1">
    <citation type="journal article" date="2022" name="bioRxiv">
        <title>Genomics of Preaxostyla Flagellates Illuminates Evolutionary Transitions and the Path Towards Mitochondrial Loss.</title>
        <authorList>
            <person name="Novak L.V.F."/>
            <person name="Treitli S.C."/>
            <person name="Pyrih J."/>
            <person name="Halakuc P."/>
            <person name="Pipaliya S.V."/>
            <person name="Vacek V."/>
            <person name="Brzon O."/>
            <person name="Soukal P."/>
            <person name="Eme L."/>
            <person name="Dacks J.B."/>
            <person name="Karnkowska A."/>
            <person name="Elias M."/>
            <person name="Hampl V."/>
        </authorList>
    </citation>
    <scope>NUCLEOTIDE SEQUENCE [LARGE SCALE GENOMIC DNA]</scope>
    <source>
        <strain evidence="16">NAU3</strain>
        <tissue evidence="16">Gut</tissue>
    </source>
</reference>
<name>A0ABQ9XN96_9EUKA</name>
<dbReference type="PROSITE" id="PS00377">
    <property type="entry name" value="ADOMET_SYNTHASE_2"/>
    <property type="match status" value="1"/>
</dbReference>
<evidence type="ECO:0000256" key="7">
    <source>
        <dbReference type="ARBA" id="ARBA00022840"/>
    </source>
</evidence>
<keyword evidence="4 10" id="KW-0808">Transferase</keyword>
<dbReference type="NCBIfam" id="TIGR01034">
    <property type="entry name" value="metK"/>
    <property type="match status" value="1"/>
</dbReference>
<keyword evidence="3 10" id="KW-0554">One-carbon metabolism</keyword>
<proteinExistence type="inferred from homology"/>